<dbReference type="Pfam" id="PF00015">
    <property type="entry name" value="MCPsignal"/>
    <property type="match status" value="1"/>
</dbReference>
<protein>
    <submittedName>
        <fullName evidence="7">Methyl-accepting chemotaxis protein</fullName>
    </submittedName>
</protein>
<proteinExistence type="inferred from homology"/>
<dbReference type="SUPFAM" id="SSF58104">
    <property type="entry name" value="Methyl-accepting chemotaxis protein (MCP) signaling domain"/>
    <property type="match status" value="1"/>
</dbReference>
<organism evidence="7 8">
    <name type="scientific">Marinomonas transparens</name>
    <dbReference type="NCBI Taxonomy" id="2795388"/>
    <lineage>
        <taxon>Bacteria</taxon>
        <taxon>Pseudomonadati</taxon>
        <taxon>Pseudomonadota</taxon>
        <taxon>Gammaproteobacteria</taxon>
        <taxon>Oceanospirillales</taxon>
        <taxon>Oceanospirillaceae</taxon>
        <taxon>Marinomonas</taxon>
    </lineage>
</organism>
<dbReference type="PRINTS" id="PR00260">
    <property type="entry name" value="CHEMTRNSDUCR"/>
</dbReference>
<reference evidence="7" key="1">
    <citation type="submission" date="2020-12" db="EMBL/GenBank/DDBJ databases">
        <title>Marinomonas arctica sp. nov., a psychrotolerant bacterium isolated from the Arctic.</title>
        <authorList>
            <person name="Zhang Y."/>
        </authorList>
    </citation>
    <scope>NUCLEOTIDE SEQUENCE</scope>
    <source>
        <strain evidence="7">C1424</strain>
    </source>
</reference>
<dbReference type="PANTHER" id="PTHR32089:SF112">
    <property type="entry name" value="LYSOZYME-LIKE PROTEIN-RELATED"/>
    <property type="match status" value="1"/>
</dbReference>
<feature type="domain" description="HAMP" evidence="6">
    <location>
        <begin position="388"/>
        <end position="444"/>
    </location>
</feature>
<comment type="subcellular location">
    <subcellularLocation>
        <location evidence="1">Membrane</location>
    </subcellularLocation>
</comment>
<evidence type="ECO:0000256" key="1">
    <source>
        <dbReference type="ARBA" id="ARBA00004370"/>
    </source>
</evidence>
<evidence type="ECO:0000256" key="2">
    <source>
        <dbReference type="ARBA" id="ARBA00023224"/>
    </source>
</evidence>
<dbReference type="CDD" id="cd11386">
    <property type="entry name" value="MCP_signal"/>
    <property type="match status" value="1"/>
</dbReference>
<evidence type="ECO:0000313" key="8">
    <source>
        <dbReference type="Proteomes" id="UP000628710"/>
    </source>
</evidence>
<accession>A0A934JUR9</accession>
<dbReference type="AlphaFoldDB" id="A0A934JUR9"/>
<dbReference type="InterPro" id="IPR004089">
    <property type="entry name" value="MCPsignal_dom"/>
</dbReference>
<evidence type="ECO:0000259" key="6">
    <source>
        <dbReference type="PROSITE" id="PS50885"/>
    </source>
</evidence>
<feature type="domain" description="Methyl-accepting transducer" evidence="5">
    <location>
        <begin position="456"/>
        <end position="682"/>
    </location>
</feature>
<dbReference type="PROSITE" id="PS50111">
    <property type="entry name" value="CHEMOTAXIS_TRANSDUC_2"/>
    <property type="match status" value="1"/>
</dbReference>
<evidence type="ECO:0000256" key="4">
    <source>
        <dbReference type="PROSITE-ProRule" id="PRU00284"/>
    </source>
</evidence>
<dbReference type="GO" id="GO:0004888">
    <property type="term" value="F:transmembrane signaling receptor activity"/>
    <property type="evidence" value="ECO:0007669"/>
    <property type="project" value="InterPro"/>
</dbReference>
<dbReference type="GO" id="GO:0007165">
    <property type="term" value="P:signal transduction"/>
    <property type="evidence" value="ECO:0007669"/>
    <property type="project" value="UniProtKB-KW"/>
</dbReference>
<evidence type="ECO:0000259" key="5">
    <source>
        <dbReference type="PROSITE" id="PS50111"/>
    </source>
</evidence>
<dbReference type="SMART" id="SM00283">
    <property type="entry name" value="MA"/>
    <property type="match status" value="1"/>
</dbReference>
<keyword evidence="2 4" id="KW-0807">Transducer</keyword>
<sequence length="714" mass="78918">MSLKSTQMSLTPKERRWLNWFGSNGKLSLFWSCYLNKDTYQNVEKTFEGIANTRVKLLNSWINNQWSQLEVLLERVKGNFPNIELSALEERLGIVIDVSEYFVIDAQGKVINSTFKKRIGTTDLPMKAVKSGLEKPFLHGPYIDPNTLSIGASSSKFHDAVTLMLYLPIKQNGVSVGAVCARVPNDVLGDLIQREAGHIYKESGDNYLFMVKAEFDKNILPGTALSRSRFEDDTFSHGENLKGGVNTNWGTVKVQHHTEFEIRFTDPATEELHPGVRETIKNGHNLFVTYPGYSDYRHIPVIGKGVTFQLKGSPDTWGMMCEGDLEEVYRRRSINLKLMKGYLLAACCPLILSEALSVYSSLSTTAISAISFATLAITGLLFHAFGSKKISHSMTQMTEVIQTIAEGEGNLKQRLDDATLKNDETGDMGRWMNSFIDNLDNTMGQVISASTNVKNSNEFMVRTNEEALQASHYLDSTVESMLNVFQQQVDEVQSASQTADALKQTMEQVVSESKSRLEVAKTGTQEIRDVVRKTAESVKSLDQRTNEVASIISVISDITNQTNLLALNAAIEAARAGTHGRGFSVVADEVRNLASKTALAAEEIQTMLEGIQAETQSAVAFMEKGAENVDKNLQASEQTNTGDQALYSLVDTMFEAILLLNDSNKENANTAQEMGAATEQMKRSIAALQRRSSRVGLSALKLNSLVGEFQVTAR</sequence>
<dbReference type="EMBL" id="JAEMNX010000017">
    <property type="protein sequence ID" value="MBJ7538667.1"/>
    <property type="molecule type" value="Genomic_DNA"/>
</dbReference>
<gene>
    <name evidence="7" type="ORF">I8J31_13355</name>
</gene>
<dbReference type="PROSITE" id="PS50885">
    <property type="entry name" value="HAMP"/>
    <property type="match status" value="1"/>
</dbReference>
<dbReference type="Gene3D" id="1.10.287.950">
    <property type="entry name" value="Methyl-accepting chemotaxis protein"/>
    <property type="match status" value="1"/>
</dbReference>
<dbReference type="InterPro" id="IPR004090">
    <property type="entry name" value="Chemotax_Me-accpt_rcpt"/>
</dbReference>
<comment type="caution">
    <text evidence="7">The sequence shown here is derived from an EMBL/GenBank/DDBJ whole genome shotgun (WGS) entry which is preliminary data.</text>
</comment>
<dbReference type="InterPro" id="IPR003660">
    <property type="entry name" value="HAMP_dom"/>
</dbReference>
<name>A0A934JUR9_9GAMM</name>
<dbReference type="Proteomes" id="UP000628710">
    <property type="component" value="Unassembled WGS sequence"/>
</dbReference>
<comment type="similarity">
    <text evidence="3">Belongs to the methyl-accepting chemotaxis (MCP) protein family.</text>
</comment>
<evidence type="ECO:0000313" key="7">
    <source>
        <dbReference type="EMBL" id="MBJ7538667.1"/>
    </source>
</evidence>
<evidence type="ECO:0000256" key="3">
    <source>
        <dbReference type="ARBA" id="ARBA00029447"/>
    </source>
</evidence>
<dbReference type="GO" id="GO:0016020">
    <property type="term" value="C:membrane"/>
    <property type="evidence" value="ECO:0007669"/>
    <property type="project" value="UniProtKB-SubCell"/>
</dbReference>
<dbReference type="CDD" id="cd06225">
    <property type="entry name" value="HAMP"/>
    <property type="match status" value="1"/>
</dbReference>
<keyword evidence="8" id="KW-1185">Reference proteome</keyword>
<dbReference type="GO" id="GO:0006935">
    <property type="term" value="P:chemotaxis"/>
    <property type="evidence" value="ECO:0007669"/>
    <property type="project" value="InterPro"/>
</dbReference>
<dbReference type="SMART" id="SM00304">
    <property type="entry name" value="HAMP"/>
    <property type="match status" value="1"/>
</dbReference>
<dbReference type="RefSeq" id="WP_199469078.1">
    <property type="nucleotide sequence ID" value="NZ_JAEMNX010000017.1"/>
</dbReference>
<dbReference type="PANTHER" id="PTHR32089">
    <property type="entry name" value="METHYL-ACCEPTING CHEMOTAXIS PROTEIN MCPB"/>
    <property type="match status" value="1"/>
</dbReference>